<keyword evidence="2" id="KW-0812">Transmembrane</keyword>
<gene>
    <name evidence="4" type="ORF">BDZ94DRAFT_1240252</name>
</gene>
<keyword evidence="5" id="KW-1185">Reference proteome</keyword>
<proteinExistence type="predicted"/>
<protein>
    <recommendedName>
        <fullName evidence="3">DUF6535 domain-containing protein</fullName>
    </recommendedName>
</protein>
<accession>A0A9P5XWN0</accession>
<evidence type="ECO:0000313" key="5">
    <source>
        <dbReference type="Proteomes" id="UP000807353"/>
    </source>
</evidence>
<dbReference type="OrthoDB" id="3221808at2759"/>
<feature type="compositionally biased region" description="Polar residues" evidence="1">
    <location>
        <begin position="606"/>
        <end position="637"/>
    </location>
</feature>
<reference evidence="4" key="1">
    <citation type="submission" date="2020-11" db="EMBL/GenBank/DDBJ databases">
        <authorList>
            <consortium name="DOE Joint Genome Institute"/>
            <person name="Ahrendt S."/>
            <person name="Riley R."/>
            <person name="Andreopoulos W."/>
            <person name="Labutti K."/>
            <person name="Pangilinan J."/>
            <person name="Ruiz-Duenas F.J."/>
            <person name="Barrasa J.M."/>
            <person name="Sanchez-Garcia M."/>
            <person name="Camarero S."/>
            <person name="Miyauchi S."/>
            <person name="Serrano A."/>
            <person name="Linde D."/>
            <person name="Babiker R."/>
            <person name="Drula E."/>
            <person name="Ayuso-Fernandez I."/>
            <person name="Pacheco R."/>
            <person name="Padilla G."/>
            <person name="Ferreira P."/>
            <person name="Barriuso J."/>
            <person name="Kellner H."/>
            <person name="Castanera R."/>
            <person name="Alfaro M."/>
            <person name="Ramirez L."/>
            <person name="Pisabarro A.G."/>
            <person name="Kuo A."/>
            <person name="Tritt A."/>
            <person name="Lipzen A."/>
            <person name="He G."/>
            <person name="Yan M."/>
            <person name="Ng V."/>
            <person name="Cullen D."/>
            <person name="Martin F."/>
            <person name="Rosso M.-N."/>
            <person name="Henrissat B."/>
            <person name="Hibbett D."/>
            <person name="Martinez A.T."/>
            <person name="Grigoriev I.V."/>
        </authorList>
    </citation>
    <scope>NUCLEOTIDE SEQUENCE</scope>
    <source>
        <strain evidence="4">CBS 247.69</strain>
    </source>
</reference>
<keyword evidence="2" id="KW-0472">Membrane</keyword>
<feature type="transmembrane region" description="Helical" evidence="2">
    <location>
        <begin position="188"/>
        <end position="206"/>
    </location>
</feature>
<sequence length="672" mass="75304">MSDLEAQNQQSQQQDGGIREVPVPQPQVHEQPSTEETKLGSSRDRMWTLYMKQAGAFDQHMVEDWKGVMEGTLIFSGLFSAVVTTFMVESLRKLTADGGSLDNSPPMNPKFLISSSAYIAINALWSLSLAFAMGCAISATLVQQWARSYLHAVDNQHQPPHKRALIRAYMYEGVGESYMTIAIEGIPILLHASLFLFLIGLIIYFYGINPLIAYPIMAVFIVSITMYLIPTCMPLVRSNFPFHTPLSTPFWWFWRTAWHKENWKSAKTMETTREYDATHIKRVERSSGAIVWILRQSDEDREFEELLDAIAGYKGKRRDKYPSGRVLIADLVKEYPVEVLLRTYAMLKLCGRFSKKPDNRVTVILRAVPALAVSWHTISWKNSKTSVDAQILFRWPLEMLETIDKAVAGNKMCLVESDLVLSTYRILLQIMIWTTGAKVVDARTLDADPPATATTTTIATTTTNSNKLDFDHDMDNIRAAKQIGKSANERPSDLIVDTLVSSDFRKALSQTFPINKESGDIITHDTSHLEPYLAMLDFLFKTGESAQQRLSQSISNLKLPPELDEKFGRIASLMDDVQKPSATRKPAEADPPSTFPPRPELHRSKSTYNIPTTAYPTGNSDKTLTDNGQFPFSSRAANVTANTGADDLNSRDDLDYRNSVSTTSATVTNGNI</sequence>
<dbReference type="Proteomes" id="UP000807353">
    <property type="component" value="Unassembled WGS sequence"/>
</dbReference>
<feature type="domain" description="DUF6535" evidence="3">
    <location>
        <begin position="47"/>
        <end position="205"/>
    </location>
</feature>
<dbReference type="InterPro" id="IPR045338">
    <property type="entry name" value="DUF6535"/>
</dbReference>
<organism evidence="4 5">
    <name type="scientific">Collybia nuda</name>
    <dbReference type="NCBI Taxonomy" id="64659"/>
    <lineage>
        <taxon>Eukaryota</taxon>
        <taxon>Fungi</taxon>
        <taxon>Dikarya</taxon>
        <taxon>Basidiomycota</taxon>
        <taxon>Agaricomycotina</taxon>
        <taxon>Agaricomycetes</taxon>
        <taxon>Agaricomycetidae</taxon>
        <taxon>Agaricales</taxon>
        <taxon>Tricholomatineae</taxon>
        <taxon>Clitocybaceae</taxon>
        <taxon>Collybia</taxon>
    </lineage>
</organism>
<evidence type="ECO:0000259" key="3">
    <source>
        <dbReference type="Pfam" id="PF20153"/>
    </source>
</evidence>
<evidence type="ECO:0000313" key="4">
    <source>
        <dbReference type="EMBL" id="KAF9458143.1"/>
    </source>
</evidence>
<keyword evidence="2" id="KW-1133">Transmembrane helix</keyword>
<comment type="caution">
    <text evidence="4">The sequence shown here is derived from an EMBL/GenBank/DDBJ whole genome shotgun (WGS) entry which is preliminary data.</text>
</comment>
<feature type="region of interest" description="Disordered" evidence="1">
    <location>
        <begin position="1"/>
        <end position="41"/>
    </location>
</feature>
<dbReference type="AlphaFoldDB" id="A0A9P5XWN0"/>
<name>A0A9P5XWN0_9AGAR</name>
<evidence type="ECO:0000256" key="2">
    <source>
        <dbReference type="SAM" id="Phobius"/>
    </source>
</evidence>
<dbReference type="EMBL" id="MU150349">
    <property type="protein sequence ID" value="KAF9458143.1"/>
    <property type="molecule type" value="Genomic_DNA"/>
</dbReference>
<evidence type="ECO:0000256" key="1">
    <source>
        <dbReference type="SAM" id="MobiDB-lite"/>
    </source>
</evidence>
<feature type="transmembrane region" description="Helical" evidence="2">
    <location>
        <begin position="212"/>
        <end position="229"/>
    </location>
</feature>
<feature type="region of interest" description="Disordered" evidence="1">
    <location>
        <begin position="577"/>
        <end position="637"/>
    </location>
</feature>
<feature type="compositionally biased region" description="Low complexity" evidence="1">
    <location>
        <begin position="7"/>
        <end position="31"/>
    </location>
</feature>
<dbReference type="Pfam" id="PF20153">
    <property type="entry name" value="DUF6535"/>
    <property type="match status" value="1"/>
</dbReference>
<feature type="transmembrane region" description="Helical" evidence="2">
    <location>
        <begin position="111"/>
        <end position="142"/>
    </location>
</feature>